<dbReference type="GO" id="GO:0016740">
    <property type="term" value="F:transferase activity"/>
    <property type="evidence" value="ECO:0007669"/>
    <property type="project" value="UniProtKB-KW"/>
</dbReference>
<sequence>NYETGMSPSKGLEAGQMSDEQDSVIYGMIDNKNSVEVDHMPTPRRELIIINDDDEEDIQGRTGFNQEGINTNKEFIESKDDHEKHTESSNT</sequence>
<reference evidence="2 3" key="1">
    <citation type="journal article" date="2018" name="Front. Plant Sci.">
        <title>Red Clover (Trifolium pratense) and Zigzag Clover (T. medium) - A Picture of Genomic Similarities and Differences.</title>
        <authorList>
            <person name="Dluhosova J."/>
            <person name="Istvanek J."/>
            <person name="Nedelnik J."/>
            <person name="Repkova J."/>
        </authorList>
    </citation>
    <scope>NUCLEOTIDE SEQUENCE [LARGE SCALE GENOMIC DNA]</scope>
    <source>
        <strain evidence="3">cv. 10/8</strain>
        <tissue evidence="2">Leaf</tissue>
    </source>
</reference>
<protein>
    <submittedName>
        <fullName evidence="2">Histone acetyltransferase HAC12-like</fullName>
    </submittedName>
</protein>
<comment type="caution">
    <text evidence="2">The sequence shown here is derived from an EMBL/GenBank/DDBJ whole genome shotgun (WGS) entry which is preliminary data.</text>
</comment>
<accession>A0A392S5U0</accession>
<feature type="non-terminal residue" evidence="2">
    <location>
        <position position="1"/>
    </location>
</feature>
<dbReference type="AlphaFoldDB" id="A0A392S5U0"/>
<keyword evidence="2" id="KW-0808">Transferase</keyword>
<keyword evidence="3" id="KW-1185">Reference proteome</keyword>
<organism evidence="2 3">
    <name type="scientific">Trifolium medium</name>
    <dbReference type="NCBI Taxonomy" id="97028"/>
    <lineage>
        <taxon>Eukaryota</taxon>
        <taxon>Viridiplantae</taxon>
        <taxon>Streptophyta</taxon>
        <taxon>Embryophyta</taxon>
        <taxon>Tracheophyta</taxon>
        <taxon>Spermatophyta</taxon>
        <taxon>Magnoliopsida</taxon>
        <taxon>eudicotyledons</taxon>
        <taxon>Gunneridae</taxon>
        <taxon>Pentapetalae</taxon>
        <taxon>rosids</taxon>
        <taxon>fabids</taxon>
        <taxon>Fabales</taxon>
        <taxon>Fabaceae</taxon>
        <taxon>Papilionoideae</taxon>
        <taxon>50 kb inversion clade</taxon>
        <taxon>NPAAA clade</taxon>
        <taxon>Hologalegina</taxon>
        <taxon>IRL clade</taxon>
        <taxon>Trifolieae</taxon>
        <taxon>Trifolium</taxon>
    </lineage>
</organism>
<feature type="compositionally biased region" description="Basic and acidic residues" evidence="1">
    <location>
        <begin position="74"/>
        <end position="91"/>
    </location>
</feature>
<feature type="region of interest" description="Disordered" evidence="1">
    <location>
        <begin position="58"/>
        <end position="91"/>
    </location>
</feature>
<dbReference type="EMBL" id="LXQA010327399">
    <property type="protein sequence ID" value="MCI44198.1"/>
    <property type="molecule type" value="Genomic_DNA"/>
</dbReference>
<evidence type="ECO:0000313" key="3">
    <source>
        <dbReference type="Proteomes" id="UP000265520"/>
    </source>
</evidence>
<feature type="non-terminal residue" evidence="2">
    <location>
        <position position="91"/>
    </location>
</feature>
<evidence type="ECO:0000256" key="1">
    <source>
        <dbReference type="SAM" id="MobiDB-lite"/>
    </source>
</evidence>
<name>A0A392S5U0_9FABA</name>
<feature type="compositionally biased region" description="Polar residues" evidence="1">
    <location>
        <begin position="62"/>
        <end position="73"/>
    </location>
</feature>
<evidence type="ECO:0000313" key="2">
    <source>
        <dbReference type="EMBL" id="MCI44198.1"/>
    </source>
</evidence>
<dbReference type="Proteomes" id="UP000265520">
    <property type="component" value="Unassembled WGS sequence"/>
</dbReference>
<proteinExistence type="predicted"/>